<reference evidence="2 3" key="1">
    <citation type="submission" date="2020-06" db="EMBL/GenBank/DDBJ databases">
        <authorList>
            <person name="Li R."/>
            <person name="Bekaert M."/>
        </authorList>
    </citation>
    <scope>NUCLEOTIDE SEQUENCE [LARGE SCALE GENOMIC DNA]</scope>
    <source>
        <strain evidence="3">wild</strain>
    </source>
</reference>
<protein>
    <recommendedName>
        <fullName evidence="1">Fibrinogen C-terminal domain-containing protein</fullName>
    </recommendedName>
</protein>
<dbReference type="SUPFAM" id="SSF56496">
    <property type="entry name" value="Fibrinogen C-terminal domain-like"/>
    <property type="match status" value="1"/>
</dbReference>
<keyword evidence="3" id="KW-1185">Reference proteome</keyword>
<accession>A0A6J8C4D2</accession>
<dbReference type="CDD" id="cd00087">
    <property type="entry name" value="FReD"/>
    <property type="match status" value="1"/>
</dbReference>
<dbReference type="Pfam" id="PF00147">
    <property type="entry name" value="Fibrinogen_C"/>
    <property type="match status" value="1"/>
</dbReference>
<evidence type="ECO:0000259" key="1">
    <source>
        <dbReference type="PROSITE" id="PS51406"/>
    </source>
</evidence>
<dbReference type="PANTHER" id="PTHR19143">
    <property type="entry name" value="FIBRINOGEN/TENASCIN/ANGIOPOEITIN"/>
    <property type="match status" value="1"/>
</dbReference>
<name>A0A6J8C4D2_MYTCO</name>
<dbReference type="InterPro" id="IPR036056">
    <property type="entry name" value="Fibrinogen-like_C"/>
</dbReference>
<evidence type="ECO:0000313" key="2">
    <source>
        <dbReference type="EMBL" id="CAC5389999.1"/>
    </source>
</evidence>
<dbReference type="Proteomes" id="UP000507470">
    <property type="component" value="Unassembled WGS sequence"/>
</dbReference>
<evidence type="ECO:0000313" key="3">
    <source>
        <dbReference type="Proteomes" id="UP000507470"/>
    </source>
</evidence>
<dbReference type="PROSITE" id="PS51406">
    <property type="entry name" value="FIBRINOGEN_C_2"/>
    <property type="match status" value="1"/>
</dbReference>
<dbReference type="AlphaFoldDB" id="A0A6J8C4D2"/>
<organism evidence="2 3">
    <name type="scientific">Mytilus coruscus</name>
    <name type="common">Sea mussel</name>
    <dbReference type="NCBI Taxonomy" id="42192"/>
    <lineage>
        <taxon>Eukaryota</taxon>
        <taxon>Metazoa</taxon>
        <taxon>Spiralia</taxon>
        <taxon>Lophotrochozoa</taxon>
        <taxon>Mollusca</taxon>
        <taxon>Bivalvia</taxon>
        <taxon>Autobranchia</taxon>
        <taxon>Pteriomorphia</taxon>
        <taxon>Mytilida</taxon>
        <taxon>Mytiloidea</taxon>
        <taxon>Mytilidae</taxon>
        <taxon>Mytilinae</taxon>
        <taxon>Mytilus</taxon>
    </lineage>
</organism>
<dbReference type="GO" id="GO:0005615">
    <property type="term" value="C:extracellular space"/>
    <property type="evidence" value="ECO:0007669"/>
    <property type="project" value="TreeGrafter"/>
</dbReference>
<dbReference type="EMBL" id="CACVKT020004431">
    <property type="protein sequence ID" value="CAC5389999.1"/>
    <property type="molecule type" value="Genomic_DNA"/>
</dbReference>
<dbReference type="SMART" id="SM00186">
    <property type="entry name" value="FBG"/>
    <property type="match status" value="1"/>
</dbReference>
<dbReference type="InterPro" id="IPR050373">
    <property type="entry name" value="Fibrinogen_C-term_domain"/>
</dbReference>
<dbReference type="Gene3D" id="3.90.215.10">
    <property type="entry name" value="Gamma Fibrinogen, chain A, domain 1"/>
    <property type="match status" value="1"/>
</dbReference>
<sequence length="807" mass="93122">MHSDNQRAIQHDESLKPKVWFSVKHFDEKLKHIEMSGAINEEAVKVLEEKEYFINEVQKIRDTIKDVVEEQELNQNCITDFIDKEIDKKTRERKILVCAICGQENARQKLTCDNCKQKEGIKQAKAKKQQIDEVKRHPGSQEIVLGKEKFDKSEHIRFEHVKTNHKENTELVMGKPVFVNPNSNDSVALVLHQIEEEQAGHLIKIPKSEIVKKIKNKIINEISDEALQTHYTRVLDSLDEDKMKKDIFFTLKKQKPRKTNLPRYKTTTENNKTLAVIQPGLHEENDGNLEKSNSDIAFPCVNPATSFPDGIDKNVWIAVAFENTWYPGLVESIEEDGLLVSCAVVPSLQNSILTLQKIRYTEIGLGELAMNAMEKILSFILLIILLTTVHVDGKPCSNSRSECQQIRMPLVSNKLNAPLVAELDVTSMNKQLETYIRDNIDSTFSEDIKVLVKHEQDDLKISMLQDYSSKLNSTMKEYDKHISNIVRILEAKQGELELEISDVNRNLSESESTFKTEITNLFSGFEQRQENLKLAMLSDYLSKLQQSQDANNKKMKDLASELKSQFADLTQEFREDLKEWKTNLMAALNDTYGSLKYKDCSYMRGKILQPSRVYTIYPDELNGIHAYCNMSTDGGGWTVIQRRIDGTTDFDRNWIDYKEGFGDSQKEYWLGNKYLNILTTNGKYELRVDLTDTNNKMTYALYKTFTVSDENSQYKLTIRGHSGTAHNYMSYNNGKKFSTKDRDHDTWGNNCAAQEGAWWHGYCSNSRLNYDMNTSPSTIFRTEINGIGKHRKEAFNHYKRLYTINWR</sequence>
<dbReference type="InterPro" id="IPR014716">
    <property type="entry name" value="Fibrinogen_a/b/g_C_1"/>
</dbReference>
<proteinExistence type="predicted"/>
<feature type="domain" description="Fibrinogen C-terminal" evidence="1">
    <location>
        <begin position="591"/>
        <end position="769"/>
    </location>
</feature>
<dbReference type="PANTHER" id="PTHR19143:SF458">
    <property type="entry name" value="FIBRINOGEN C-TERMINAL DOMAIN-CONTAINING PROTEIN-RELATED"/>
    <property type="match status" value="1"/>
</dbReference>
<gene>
    <name evidence="2" type="ORF">MCOR_25127</name>
</gene>
<dbReference type="InterPro" id="IPR002181">
    <property type="entry name" value="Fibrinogen_a/b/g_C_dom"/>
</dbReference>
<dbReference type="NCBIfam" id="NF040941">
    <property type="entry name" value="GGGWT_bact"/>
    <property type="match status" value="1"/>
</dbReference>
<dbReference type="OrthoDB" id="6121324at2759"/>